<dbReference type="Gene3D" id="3.30.420.180">
    <property type="entry name" value="CobE/GbiG C-terminal domain"/>
    <property type="match status" value="1"/>
</dbReference>
<dbReference type="PANTHER" id="PTHR37477:SF1">
    <property type="entry name" value="COBALT-PRECORRIN-5A HYDROLASE"/>
    <property type="match status" value="1"/>
</dbReference>
<accession>A0ABX8WFR3</accession>
<evidence type="ECO:0000313" key="4">
    <source>
        <dbReference type="Proteomes" id="UP000825799"/>
    </source>
</evidence>
<proteinExistence type="predicted"/>
<dbReference type="RefSeq" id="WP_220305972.1">
    <property type="nucleotide sequence ID" value="NZ_CP080590.1"/>
</dbReference>
<evidence type="ECO:0000256" key="1">
    <source>
        <dbReference type="SAM" id="MobiDB-lite"/>
    </source>
</evidence>
<dbReference type="SUPFAM" id="SSF159664">
    <property type="entry name" value="CobE/GbiG C-terminal domain-like"/>
    <property type="match status" value="1"/>
</dbReference>
<dbReference type="EMBL" id="CP080590">
    <property type="protein sequence ID" value="QYO77517.1"/>
    <property type="molecule type" value="Genomic_DNA"/>
</dbReference>
<dbReference type="Proteomes" id="UP000825799">
    <property type="component" value="Chromosome"/>
</dbReference>
<gene>
    <name evidence="3" type="ORF">K1X15_02775</name>
</gene>
<dbReference type="InterPro" id="IPR052553">
    <property type="entry name" value="CbiG_hydrolase"/>
</dbReference>
<sequence length="160" mass="16342">MIDDTAGPASASSSLNRPGLVAGLGLRTQAGPDDVLGLLDICLAMADMTRADLVALATVEDRQDHPALVEVARQLAVPLLALPVEGLTIPVPNPSARVQKLTGLTSVAEAAALRFGPLLVDKQRSARVTCALSRYSPARDSGRSSASMASSMLAASSAGP</sequence>
<protein>
    <submittedName>
        <fullName evidence="3">Cobalamin biosynthesis protein</fullName>
    </submittedName>
</protein>
<name>A0ABX8WFR3_9HYPH</name>
<dbReference type="PANTHER" id="PTHR37477">
    <property type="entry name" value="COBALT-PRECORRIN-5A HYDROLASE"/>
    <property type="match status" value="1"/>
</dbReference>
<evidence type="ECO:0000259" key="2">
    <source>
        <dbReference type="Pfam" id="PF01890"/>
    </source>
</evidence>
<dbReference type="InterPro" id="IPR036518">
    <property type="entry name" value="CobE/GbiG_C_sf"/>
</dbReference>
<feature type="region of interest" description="Disordered" evidence="1">
    <location>
        <begin position="137"/>
        <end position="160"/>
    </location>
</feature>
<evidence type="ECO:0000313" key="3">
    <source>
        <dbReference type="EMBL" id="QYO77517.1"/>
    </source>
</evidence>
<feature type="domain" description="CobE/GbiG C-terminal" evidence="2">
    <location>
        <begin position="20"/>
        <end position="132"/>
    </location>
</feature>
<dbReference type="Pfam" id="PF01890">
    <property type="entry name" value="CbiG_C"/>
    <property type="match status" value="1"/>
</dbReference>
<keyword evidence="4" id="KW-1185">Reference proteome</keyword>
<feature type="compositionally biased region" description="Low complexity" evidence="1">
    <location>
        <begin position="143"/>
        <end position="160"/>
    </location>
</feature>
<organism evidence="3 4">
    <name type="scientific">Devosia salina</name>
    <dbReference type="NCBI Taxonomy" id="2860336"/>
    <lineage>
        <taxon>Bacteria</taxon>
        <taxon>Pseudomonadati</taxon>
        <taxon>Pseudomonadota</taxon>
        <taxon>Alphaproteobacteria</taxon>
        <taxon>Hyphomicrobiales</taxon>
        <taxon>Devosiaceae</taxon>
        <taxon>Devosia</taxon>
    </lineage>
</organism>
<dbReference type="InterPro" id="IPR002750">
    <property type="entry name" value="CobE/GbiG_C"/>
</dbReference>
<reference evidence="3 4" key="1">
    <citation type="submission" date="2021-08" db="EMBL/GenBank/DDBJ databases">
        <title>Devosia salina sp. nov., isolated from the South China Sea sediment.</title>
        <authorList>
            <person name="Zhou Z."/>
        </authorList>
    </citation>
    <scope>NUCLEOTIDE SEQUENCE [LARGE SCALE GENOMIC DNA]</scope>
    <source>
        <strain evidence="3 4">SCS-3</strain>
    </source>
</reference>